<proteinExistence type="predicted"/>
<keyword evidence="4" id="KW-1185">Reference proteome</keyword>
<reference evidence="3" key="1">
    <citation type="journal article" date="2020" name="Stud. Mycol.">
        <title>101 Dothideomycetes genomes: a test case for predicting lifestyles and emergence of pathogens.</title>
        <authorList>
            <person name="Haridas S."/>
            <person name="Albert R."/>
            <person name="Binder M."/>
            <person name="Bloem J."/>
            <person name="Labutti K."/>
            <person name="Salamov A."/>
            <person name="Andreopoulos B."/>
            <person name="Baker S."/>
            <person name="Barry K."/>
            <person name="Bills G."/>
            <person name="Bluhm B."/>
            <person name="Cannon C."/>
            <person name="Castanera R."/>
            <person name="Culley D."/>
            <person name="Daum C."/>
            <person name="Ezra D."/>
            <person name="Gonzalez J."/>
            <person name="Henrissat B."/>
            <person name="Kuo A."/>
            <person name="Liang C."/>
            <person name="Lipzen A."/>
            <person name="Lutzoni F."/>
            <person name="Magnuson J."/>
            <person name="Mondo S."/>
            <person name="Nolan M."/>
            <person name="Ohm R."/>
            <person name="Pangilinan J."/>
            <person name="Park H.-J."/>
            <person name="Ramirez L."/>
            <person name="Alfaro M."/>
            <person name="Sun H."/>
            <person name="Tritt A."/>
            <person name="Yoshinaga Y."/>
            <person name="Zwiers L.-H."/>
            <person name="Turgeon B."/>
            <person name="Goodwin S."/>
            <person name="Spatafora J."/>
            <person name="Crous P."/>
            <person name="Grigoriev I."/>
        </authorList>
    </citation>
    <scope>NUCLEOTIDE SEQUENCE</scope>
    <source>
        <strain evidence="3">CBS 627.86</strain>
    </source>
</reference>
<evidence type="ECO:0000256" key="2">
    <source>
        <dbReference type="SAM" id="Phobius"/>
    </source>
</evidence>
<protein>
    <submittedName>
        <fullName evidence="3">Uncharacterized protein</fullName>
    </submittedName>
</protein>
<evidence type="ECO:0000313" key="3">
    <source>
        <dbReference type="EMBL" id="KAF2116996.1"/>
    </source>
</evidence>
<sequence length="226" mass="24081">MTTTQTSLATETQSATTTSEILSSSSSLLSASSGGAKLTGAGAIVGFVILGLYVLFQITVVVLILCNKLRMRRNRKGAAPSVGYSSLDSDIELGHRSKAPSSDHKDIPQLPTDEEGGEDLSGKPKLQLEGTPVYQLDDNDATWTGRISTSNLREDIQQVEGPSELPVHDGEVATKRPITKPEQSHLRRPTSSVMIDINTSTGVSRRASVVSTAHTVIIDGVKVRDV</sequence>
<organism evidence="3 4">
    <name type="scientific">Lophiotrema nucula</name>
    <dbReference type="NCBI Taxonomy" id="690887"/>
    <lineage>
        <taxon>Eukaryota</taxon>
        <taxon>Fungi</taxon>
        <taxon>Dikarya</taxon>
        <taxon>Ascomycota</taxon>
        <taxon>Pezizomycotina</taxon>
        <taxon>Dothideomycetes</taxon>
        <taxon>Pleosporomycetidae</taxon>
        <taxon>Pleosporales</taxon>
        <taxon>Lophiotremataceae</taxon>
        <taxon>Lophiotrema</taxon>
    </lineage>
</organism>
<keyword evidence="2" id="KW-0812">Transmembrane</keyword>
<accession>A0A6A5ZCS0</accession>
<dbReference type="AlphaFoldDB" id="A0A6A5ZCS0"/>
<dbReference type="EMBL" id="ML977319">
    <property type="protein sequence ID" value="KAF2116996.1"/>
    <property type="molecule type" value="Genomic_DNA"/>
</dbReference>
<dbReference type="Proteomes" id="UP000799770">
    <property type="component" value="Unassembled WGS sequence"/>
</dbReference>
<gene>
    <name evidence="3" type="ORF">BDV96DRAFT_17048</name>
</gene>
<keyword evidence="2" id="KW-1133">Transmembrane helix</keyword>
<name>A0A6A5ZCS0_9PLEO</name>
<feature type="transmembrane region" description="Helical" evidence="2">
    <location>
        <begin position="43"/>
        <end position="66"/>
    </location>
</feature>
<evidence type="ECO:0000313" key="4">
    <source>
        <dbReference type="Proteomes" id="UP000799770"/>
    </source>
</evidence>
<keyword evidence="2" id="KW-0472">Membrane</keyword>
<evidence type="ECO:0000256" key="1">
    <source>
        <dbReference type="SAM" id="MobiDB-lite"/>
    </source>
</evidence>
<feature type="region of interest" description="Disordered" evidence="1">
    <location>
        <begin position="93"/>
        <end position="131"/>
    </location>
</feature>
<dbReference type="OrthoDB" id="3943559at2759"/>